<dbReference type="EMBL" id="JBIWXY010000001">
    <property type="protein sequence ID" value="MFJ5445870.1"/>
    <property type="molecule type" value="Genomic_DNA"/>
</dbReference>
<evidence type="ECO:0000256" key="1">
    <source>
        <dbReference type="SAM" id="Coils"/>
    </source>
</evidence>
<protein>
    <submittedName>
        <fullName evidence="2">Uncharacterized protein</fullName>
    </submittedName>
</protein>
<keyword evidence="3" id="KW-1185">Reference proteome</keyword>
<evidence type="ECO:0000313" key="2">
    <source>
        <dbReference type="EMBL" id="MFJ5445870.1"/>
    </source>
</evidence>
<sequence length="78" mass="8706">MANIDTKREKLKQKISALTEQLEALEQKPVELNRQSEGMPELIAAFDAVVKTHKVAAVDVFEVLLKAKRTGMTLSKKV</sequence>
<feature type="coiled-coil region" evidence="1">
    <location>
        <begin position="1"/>
        <end position="35"/>
    </location>
</feature>
<organism evidence="2 3">
    <name type="scientific">Methylobacillus methanolivorans</name>
    <dbReference type="NCBI Taxonomy" id="1848927"/>
    <lineage>
        <taxon>Bacteria</taxon>
        <taxon>Pseudomonadati</taxon>
        <taxon>Pseudomonadota</taxon>
        <taxon>Betaproteobacteria</taxon>
        <taxon>Nitrosomonadales</taxon>
        <taxon>Methylophilaceae</taxon>
        <taxon>Methylobacillus</taxon>
    </lineage>
</organism>
<keyword evidence="1" id="KW-0175">Coiled coil</keyword>
<dbReference type="RefSeq" id="WP_230347879.1">
    <property type="nucleotide sequence ID" value="NZ_JBIWXY010000001.1"/>
</dbReference>
<name>A0ABW8GKH7_9PROT</name>
<evidence type="ECO:0000313" key="3">
    <source>
        <dbReference type="Proteomes" id="UP001617669"/>
    </source>
</evidence>
<dbReference type="Proteomes" id="UP001617669">
    <property type="component" value="Unassembled WGS sequence"/>
</dbReference>
<proteinExistence type="predicted"/>
<comment type="caution">
    <text evidence="2">The sequence shown here is derived from an EMBL/GenBank/DDBJ whole genome shotgun (WGS) entry which is preliminary data.</text>
</comment>
<gene>
    <name evidence="2" type="ORF">ACIKP9_06475</name>
</gene>
<accession>A0ABW8GKH7</accession>
<reference evidence="2 3" key="1">
    <citation type="submission" date="2024-11" db="EMBL/GenBank/DDBJ databases">
        <authorList>
            <person name="Kaparullina E.N."/>
            <person name="Delegan Y.A."/>
            <person name="Doronina N.V."/>
        </authorList>
    </citation>
    <scope>NUCLEOTIDE SEQUENCE [LARGE SCALE GENOMIC DNA]</scope>
    <source>
        <strain evidence="2 3">7sh_L</strain>
    </source>
</reference>